<evidence type="ECO:0000313" key="4">
    <source>
        <dbReference type="Proteomes" id="UP000053647"/>
    </source>
</evidence>
<reference evidence="3 4" key="1">
    <citation type="submission" date="2014-06" db="EMBL/GenBank/DDBJ databases">
        <authorList>
            <consortium name="DOE Joint Genome Institute"/>
            <person name="Kuo A."/>
            <person name="Kohler A."/>
            <person name="Nagy L.G."/>
            <person name="Floudas D."/>
            <person name="Copeland A."/>
            <person name="Barry K.W."/>
            <person name="Cichocki N."/>
            <person name="Veneault-Fourrey C."/>
            <person name="LaButti K."/>
            <person name="Lindquist E.A."/>
            <person name="Lipzen A."/>
            <person name="Lundell T."/>
            <person name="Morin E."/>
            <person name="Murat C."/>
            <person name="Sun H."/>
            <person name="Tunlid A."/>
            <person name="Henrissat B."/>
            <person name="Grigoriev I.V."/>
            <person name="Hibbett D.S."/>
            <person name="Martin F."/>
            <person name="Nordberg H.P."/>
            <person name="Cantor M.N."/>
            <person name="Hua S.X."/>
        </authorList>
    </citation>
    <scope>NUCLEOTIDE SEQUENCE [LARGE SCALE GENOMIC DNA]</scope>
    <source>
        <strain evidence="3 4">ATCC 200175</strain>
    </source>
</reference>
<dbReference type="GO" id="GO:0007076">
    <property type="term" value="P:mitotic chromosome condensation"/>
    <property type="evidence" value="ECO:0007669"/>
    <property type="project" value="TreeGrafter"/>
</dbReference>
<feature type="coiled-coil region" evidence="1">
    <location>
        <begin position="494"/>
        <end position="521"/>
    </location>
</feature>
<dbReference type="PANTHER" id="PTHR43941:SF1">
    <property type="entry name" value="STRUCTURAL MAINTENANCE OF CHROMOSOMES PROTEIN 2"/>
    <property type="match status" value="1"/>
</dbReference>
<dbReference type="GO" id="GO:0000793">
    <property type="term" value="C:condensed chromosome"/>
    <property type="evidence" value="ECO:0007669"/>
    <property type="project" value="TreeGrafter"/>
</dbReference>
<feature type="region of interest" description="Disordered" evidence="2">
    <location>
        <begin position="114"/>
        <end position="136"/>
    </location>
</feature>
<feature type="coiled-coil region" evidence="1">
    <location>
        <begin position="3"/>
        <end position="56"/>
    </location>
</feature>
<dbReference type="OrthoDB" id="3271002at2759"/>
<proteinExistence type="predicted"/>
<dbReference type="EMBL" id="KN822001">
    <property type="protein sequence ID" value="KIJ04261.1"/>
    <property type="molecule type" value="Genomic_DNA"/>
</dbReference>
<name>A0A0C9TAJ0_PAXIN</name>
<protein>
    <submittedName>
        <fullName evidence="3">Uncharacterized protein</fullName>
    </submittedName>
</protein>
<dbReference type="Gene3D" id="1.10.287.1490">
    <property type="match status" value="1"/>
</dbReference>
<organism evidence="3 4">
    <name type="scientific">Paxillus involutus ATCC 200175</name>
    <dbReference type="NCBI Taxonomy" id="664439"/>
    <lineage>
        <taxon>Eukaryota</taxon>
        <taxon>Fungi</taxon>
        <taxon>Dikarya</taxon>
        <taxon>Basidiomycota</taxon>
        <taxon>Agaricomycotina</taxon>
        <taxon>Agaricomycetes</taxon>
        <taxon>Agaricomycetidae</taxon>
        <taxon>Boletales</taxon>
        <taxon>Paxilineae</taxon>
        <taxon>Paxillaceae</taxon>
        <taxon>Paxillus</taxon>
    </lineage>
</organism>
<evidence type="ECO:0000313" key="3">
    <source>
        <dbReference type="EMBL" id="KIJ04261.1"/>
    </source>
</evidence>
<evidence type="ECO:0000256" key="2">
    <source>
        <dbReference type="SAM" id="MobiDB-lite"/>
    </source>
</evidence>
<dbReference type="GO" id="GO:0003682">
    <property type="term" value="F:chromatin binding"/>
    <property type="evidence" value="ECO:0007669"/>
    <property type="project" value="TreeGrafter"/>
</dbReference>
<gene>
    <name evidence="3" type="ORF">PAXINDRAFT_104259</name>
</gene>
<dbReference type="Proteomes" id="UP000053647">
    <property type="component" value="Unassembled WGS sequence"/>
</dbReference>
<sequence length="533" mass="57534">MNKAELKAELRALQSRVIASQTATPQATQQVPAPETQNLRRKLQDARAELAAFRRQSGLIFGEPDEGLTDLEDEEVASGEVGRATSPGAAVITPTPIRIRPAQHRVLGVTRTESGSLIPGVSGRPTPAPSEGEPVWNQGDVTHDMEDHGDIFMDDHADRGDTGTSGQVISPALTPPRQDHATGEVLWEKITASLDAGIREVTDLRAEVAHKDEALASLAEKETAIRELQSVLAAKDEGIASLQSAISAKDSTIADRDSTLAENDALLARSVTHSPKRRLASPNLTKDVIITTKTDSINELQAALSEARAEVPQLTVSIRTMGQALDASNDELERRIREVEGLLDMIKEKDAEMAESLSAKNAVIEQTNARFDAANLEMTRAREAASELTARLTATQTQAAETEGSLRSSLEAVRAEKQMLTKTISALQSEKAALEGQIEEFRGRVVELTRDLRTSSMEHAAAKSTILGLLGTMDELSGSRDEEVRMSAAAKGALGAVEAEARQLRDQVHDAEMEIQQADERLNVEVGIDSYPY</sequence>
<dbReference type="GO" id="GO:0000796">
    <property type="term" value="C:condensin complex"/>
    <property type="evidence" value="ECO:0007669"/>
    <property type="project" value="TreeGrafter"/>
</dbReference>
<reference evidence="4" key="2">
    <citation type="submission" date="2015-01" db="EMBL/GenBank/DDBJ databases">
        <title>Evolutionary Origins and Diversification of the Mycorrhizal Mutualists.</title>
        <authorList>
            <consortium name="DOE Joint Genome Institute"/>
            <consortium name="Mycorrhizal Genomics Consortium"/>
            <person name="Kohler A."/>
            <person name="Kuo A."/>
            <person name="Nagy L.G."/>
            <person name="Floudas D."/>
            <person name="Copeland A."/>
            <person name="Barry K.W."/>
            <person name="Cichocki N."/>
            <person name="Veneault-Fourrey C."/>
            <person name="LaButti K."/>
            <person name="Lindquist E.A."/>
            <person name="Lipzen A."/>
            <person name="Lundell T."/>
            <person name="Morin E."/>
            <person name="Murat C."/>
            <person name="Riley R."/>
            <person name="Ohm R."/>
            <person name="Sun H."/>
            <person name="Tunlid A."/>
            <person name="Henrissat B."/>
            <person name="Grigoriev I.V."/>
            <person name="Hibbett D.S."/>
            <person name="Martin F."/>
        </authorList>
    </citation>
    <scope>NUCLEOTIDE SEQUENCE [LARGE SCALE GENOMIC DNA]</scope>
    <source>
        <strain evidence="4">ATCC 200175</strain>
    </source>
</reference>
<dbReference type="HOGENOM" id="CLU_510994_0_0_1"/>
<keyword evidence="1" id="KW-0175">Coiled coil</keyword>
<dbReference type="PANTHER" id="PTHR43941">
    <property type="entry name" value="STRUCTURAL MAINTENANCE OF CHROMOSOMES PROTEIN 2"/>
    <property type="match status" value="1"/>
</dbReference>
<dbReference type="Gene3D" id="1.20.5.490">
    <property type="entry name" value="Single helix bin"/>
    <property type="match status" value="1"/>
</dbReference>
<keyword evidence="4" id="KW-1185">Reference proteome</keyword>
<accession>A0A0C9TAJ0</accession>
<feature type="coiled-coil region" evidence="1">
    <location>
        <begin position="290"/>
        <end position="451"/>
    </location>
</feature>
<evidence type="ECO:0000256" key="1">
    <source>
        <dbReference type="SAM" id="Coils"/>
    </source>
</evidence>
<dbReference type="GO" id="GO:0000785">
    <property type="term" value="C:chromatin"/>
    <property type="evidence" value="ECO:0007669"/>
    <property type="project" value="TreeGrafter"/>
</dbReference>
<dbReference type="AlphaFoldDB" id="A0A0C9TAJ0"/>